<organism evidence="10 11">
    <name type="scientific">Umbra pygmaea</name>
    <name type="common">Eastern mudminnow</name>
    <dbReference type="NCBI Taxonomy" id="75934"/>
    <lineage>
        <taxon>Eukaryota</taxon>
        <taxon>Metazoa</taxon>
        <taxon>Chordata</taxon>
        <taxon>Craniata</taxon>
        <taxon>Vertebrata</taxon>
        <taxon>Euteleostomi</taxon>
        <taxon>Actinopterygii</taxon>
        <taxon>Neopterygii</taxon>
        <taxon>Teleostei</taxon>
        <taxon>Protacanthopterygii</taxon>
        <taxon>Esociformes</taxon>
        <taxon>Umbridae</taxon>
        <taxon>Umbra</taxon>
    </lineage>
</organism>
<accession>A0ABD0WE26</accession>
<dbReference type="FunFam" id="3.10.620.10:FF:000001">
    <property type="entry name" value="Blast:Protein N-terminal glutamine amidohydrolase"/>
    <property type="match status" value="1"/>
</dbReference>
<evidence type="ECO:0000256" key="3">
    <source>
        <dbReference type="ARBA" id="ARBA00011245"/>
    </source>
</evidence>
<dbReference type="Proteomes" id="UP001557470">
    <property type="component" value="Unassembled WGS sequence"/>
</dbReference>
<comment type="similarity">
    <text evidence="2 8">Belongs to the NTAQ1 family.</text>
</comment>
<dbReference type="Pfam" id="PF09764">
    <property type="entry name" value="Nt_Gln_amidase"/>
    <property type="match status" value="1"/>
</dbReference>
<comment type="function">
    <text evidence="1">Mediates the side-chain deamidation of N-terminal glutamine residues to glutamate, an important step in N-end rule pathway of protein degradation. Conversion of the resulting N-terminal glutamine to glutamate renders the protein susceptible to arginylation, polyubiquitination and degradation as specified by the N-end rule. Does not act on substrates with internal or C-terminal glutamine and does not act on non-glutamine residues in any position. Does not deaminate acetylated N-terminal glutamine. With the exception of proline, all tested second-position residues on substrate peptides do not greatly influence the activity. In contrast, a proline at position 2, virtually abolishes deamidation of N-terminal glutamine.</text>
</comment>
<evidence type="ECO:0000256" key="1">
    <source>
        <dbReference type="ARBA" id="ARBA00002022"/>
    </source>
</evidence>
<protein>
    <recommendedName>
        <fullName evidence="5 8">Protein N-terminal glutamine amidohydrolase</fullName>
        <ecNumber evidence="4 8">3.5.1.122</ecNumber>
    </recommendedName>
    <alternativeName>
        <fullName evidence="8">Protein NH2-terminal glutamine deamidase</fullName>
    </alternativeName>
</protein>
<comment type="subunit">
    <text evidence="3 8">Monomer.</text>
</comment>
<evidence type="ECO:0000313" key="11">
    <source>
        <dbReference type="Proteomes" id="UP001557470"/>
    </source>
</evidence>
<proteinExistence type="inferred from homology"/>
<keyword evidence="11" id="KW-1185">Reference proteome</keyword>
<dbReference type="InterPro" id="IPR039733">
    <property type="entry name" value="NTAQ1"/>
</dbReference>
<keyword evidence="6 8" id="KW-0378">Hydrolase</keyword>
<name>A0ABD0WE26_UMBPY</name>
<evidence type="ECO:0000313" key="10">
    <source>
        <dbReference type="EMBL" id="KAL0961942.1"/>
    </source>
</evidence>
<dbReference type="InterPro" id="IPR023128">
    <property type="entry name" value="Prot_N_Gln_amidohydro_ab_roll"/>
</dbReference>
<evidence type="ECO:0000259" key="9">
    <source>
        <dbReference type="Pfam" id="PF09764"/>
    </source>
</evidence>
<evidence type="ECO:0000256" key="2">
    <source>
        <dbReference type="ARBA" id="ARBA00008985"/>
    </source>
</evidence>
<comment type="catalytic activity">
    <reaction evidence="7 8">
        <text>N-terminal L-glutaminyl-[protein] + H2O = N-terminal L-glutamyl-[protein] + NH4(+)</text>
        <dbReference type="Rhea" id="RHEA:50680"/>
        <dbReference type="Rhea" id="RHEA-COMP:12668"/>
        <dbReference type="Rhea" id="RHEA-COMP:12777"/>
        <dbReference type="ChEBI" id="CHEBI:15377"/>
        <dbReference type="ChEBI" id="CHEBI:28938"/>
        <dbReference type="ChEBI" id="CHEBI:64721"/>
        <dbReference type="ChEBI" id="CHEBI:64722"/>
        <dbReference type="EC" id="3.5.1.122"/>
    </reaction>
</comment>
<reference evidence="10 11" key="1">
    <citation type="submission" date="2024-06" db="EMBL/GenBank/DDBJ databases">
        <authorList>
            <person name="Pan Q."/>
            <person name="Wen M."/>
            <person name="Jouanno E."/>
            <person name="Zahm M."/>
            <person name="Klopp C."/>
            <person name="Cabau C."/>
            <person name="Louis A."/>
            <person name="Berthelot C."/>
            <person name="Parey E."/>
            <person name="Roest Crollius H."/>
            <person name="Montfort J."/>
            <person name="Robinson-Rechavi M."/>
            <person name="Bouchez O."/>
            <person name="Lampietro C."/>
            <person name="Lopez Roques C."/>
            <person name="Donnadieu C."/>
            <person name="Postlethwait J."/>
            <person name="Bobe J."/>
            <person name="Verreycken H."/>
            <person name="Guiguen Y."/>
        </authorList>
    </citation>
    <scope>NUCLEOTIDE SEQUENCE [LARGE SCALE GENOMIC DNA]</scope>
    <source>
        <strain evidence="10">Up_M1</strain>
        <tissue evidence="10">Testis</tissue>
    </source>
</reference>
<dbReference type="PANTHER" id="PTHR13035">
    <property type="entry name" value="PROTEIN N-TERMINAL GLUTAMINE AMIDOHYDROLASE"/>
    <property type="match status" value="1"/>
</dbReference>
<dbReference type="EMBL" id="JAGEUA010000011">
    <property type="protein sequence ID" value="KAL0961942.1"/>
    <property type="molecule type" value="Genomic_DNA"/>
</dbReference>
<dbReference type="GO" id="GO:0008418">
    <property type="term" value="F:protein-N-terminal asparagine amidohydrolase activity"/>
    <property type="evidence" value="ECO:0007669"/>
    <property type="project" value="UniProtKB-UniRule"/>
</dbReference>
<dbReference type="PANTHER" id="PTHR13035:SF0">
    <property type="entry name" value="PROTEIN N-TERMINAL GLUTAMINE AMIDOHYDROLASE"/>
    <property type="match status" value="1"/>
</dbReference>
<dbReference type="InterPro" id="IPR037132">
    <property type="entry name" value="N_Gln_amidohydro_ab_roll_sf"/>
</dbReference>
<comment type="caution">
    <text evidence="10">The sequence shown here is derived from an EMBL/GenBank/DDBJ whole genome shotgun (WGS) entry which is preliminary data.</text>
</comment>
<dbReference type="EC" id="3.5.1.122" evidence="4 8"/>
<feature type="domain" description="Protein N-terminal glutamine amidohydrolase alpha beta roll" evidence="9">
    <location>
        <begin position="22"/>
        <end position="191"/>
    </location>
</feature>
<sequence length="218" mass="25166">MYSQHISSKHDNITPSREECGYTSCYCEENVWKLCEQIQTQTQISLDEMYAVFISNEKRTIPIWKQKSSREGQPVVWDYHVVLLHQSKQGPSFIYDLDTVLPFPCPLDVYNKEAFRTDRGIIPAFWRKLRVIPAHTYLKNFASDRSHMKEADGTWRMPPPPYPCIETAESVMNLDDFISMDPKVGCGLVANILASPHPTELTWQVHIHPTGTVTTQRH</sequence>
<evidence type="ECO:0000256" key="4">
    <source>
        <dbReference type="ARBA" id="ARBA00012718"/>
    </source>
</evidence>
<dbReference type="Gene3D" id="3.10.620.10">
    <property type="entry name" value="Protein N-terminal glutamine amidohydrolase, alpha beta roll"/>
    <property type="match status" value="1"/>
</dbReference>
<evidence type="ECO:0000256" key="7">
    <source>
        <dbReference type="ARBA" id="ARBA00048768"/>
    </source>
</evidence>
<evidence type="ECO:0000256" key="8">
    <source>
        <dbReference type="RuleBase" id="RU367082"/>
    </source>
</evidence>
<gene>
    <name evidence="10" type="ORF">UPYG_G00333720</name>
</gene>
<evidence type="ECO:0000256" key="6">
    <source>
        <dbReference type="ARBA" id="ARBA00022801"/>
    </source>
</evidence>
<evidence type="ECO:0000256" key="5">
    <source>
        <dbReference type="ARBA" id="ARBA00021247"/>
    </source>
</evidence>
<dbReference type="GO" id="GO:0070773">
    <property type="term" value="F:protein-N-terminal glutamine amidohydrolase activity"/>
    <property type="evidence" value="ECO:0007669"/>
    <property type="project" value="UniProtKB-UniRule"/>
</dbReference>
<dbReference type="AlphaFoldDB" id="A0ABD0WE26"/>